<dbReference type="PANTHER" id="PTHR24064">
    <property type="entry name" value="SOLUTE CARRIER FAMILY 22 MEMBER"/>
    <property type="match status" value="1"/>
</dbReference>
<protein>
    <recommendedName>
        <fullName evidence="8">Major facilitator superfamily (MFS) profile domain-containing protein</fullName>
    </recommendedName>
</protein>
<evidence type="ECO:0000256" key="1">
    <source>
        <dbReference type="ARBA" id="ARBA00004141"/>
    </source>
</evidence>
<evidence type="ECO:0000256" key="5">
    <source>
        <dbReference type="SAM" id="Phobius"/>
    </source>
</evidence>
<keyword evidence="4 5" id="KW-0472">Membrane</keyword>
<keyword evidence="3 5" id="KW-1133">Transmembrane helix</keyword>
<sequence>MLSAFVELPGGLLVVPLMLYMGRRNICMSTMIMQGIAIIIAPLSRGMVSQHAEKELASMVFSCICITRKVDQQLYCIAIQKKYFSITYEVHPIYISEMAPTSVRSLFHSIINIPQSLGIIIAPYLRYMDFGPNYTKYLIVGILCVISGASCIFLPETKGRPLPPDIKAASEHCFAYSKDKENLMRQVLILSCFYLHHNCVFASIMMISSAKFSKNQSQDTAIVSEEKLESVE</sequence>
<reference evidence="6 7" key="1">
    <citation type="submission" date="2018-11" db="EMBL/GenBank/DDBJ databases">
        <authorList>
            <consortium name="Pathogen Informatics"/>
        </authorList>
    </citation>
    <scope>NUCLEOTIDE SEQUENCE [LARGE SCALE GENOMIC DNA]</scope>
</reference>
<dbReference type="GO" id="GO:0022857">
    <property type="term" value="F:transmembrane transporter activity"/>
    <property type="evidence" value="ECO:0007669"/>
    <property type="project" value="InterPro"/>
</dbReference>
<gene>
    <name evidence="6" type="ORF">CGOC_LOCUS8248</name>
</gene>
<evidence type="ECO:0000313" key="6">
    <source>
        <dbReference type="EMBL" id="VDK84208.1"/>
    </source>
</evidence>
<evidence type="ECO:0000313" key="7">
    <source>
        <dbReference type="Proteomes" id="UP000271889"/>
    </source>
</evidence>
<evidence type="ECO:0000256" key="2">
    <source>
        <dbReference type="ARBA" id="ARBA00022692"/>
    </source>
</evidence>
<dbReference type="Pfam" id="PF00083">
    <property type="entry name" value="Sugar_tr"/>
    <property type="match status" value="1"/>
</dbReference>
<keyword evidence="2 5" id="KW-0812">Transmembrane</keyword>
<dbReference type="Proteomes" id="UP000271889">
    <property type="component" value="Unassembled WGS sequence"/>
</dbReference>
<dbReference type="GO" id="GO:0016020">
    <property type="term" value="C:membrane"/>
    <property type="evidence" value="ECO:0007669"/>
    <property type="project" value="UniProtKB-SubCell"/>
</dbReference>
<dbReference type="Gene3D" id="1.20.1250.20">
    <property type="entry name" value="MFS general substrate transporter like domains"/>
    <property type="match status" value="1"/>
</dbReference>
<evidence type="ECO:0008006" key="8">
    <source>
        <dbReference type="Google" id="ProtNLM"/>
    </source>
</evidence>
<dbReference type="OrthoDB" id="3936150at2759"/>
<proteinExistence type="predicted"/>
<keyword evidence="7" id="KW-1185">Reference proteome</keyword>
<evidence type="ECO:0000256" key="3">
    <source>
        <dbReference type="ARBA" id="ARBA00022989"/>
    </source>
</evidence>
<feature type="transmembrane region" description="Helical" evidence="5">
    <location>
        <begin position="187"/>
        <end position="207"/>
    </location>
</feature>
<organism evidence="6 7">
    <name type="scientific">Cylicostephanus goldi</name>
    <name type="common">Nematode worm</name>
    <dbReference type="NCBI Taxonomy" id="71465"/>
    <lineage>
        <taxon>Eukaryota</taxon>
        <taxon>Metazoa</taxon>
        <taxon>Ecdysozoa</taxon>
        <taxon>Nematoda</taxon>
        <taxon>Chromadorea</taxon>
        <taxon>Rhabditida</taxon>
        <taxon>Rhabditina</taxon>
        <taxon>Rhabditomorpha</taxon>
        <taxon>Strongyloidea</taxon>
        <taxon>Strongylidae</taxon>
        <taxon>Cylicostephanus</taxon>
    </lineage>
</organism>
<dbReference type="EMBL" id="UYRV01029956">
    <property type="protein sequence ID" value="VDK84208.1"/>
    <property type="molecule type" value="Genomic_DNA"/>
</dbReference>
<feature type="transmembrane region" description="Helical" evidence="5">
    <location>
        <begin position="106"/>
        <end position="125"/>
    </location>
</feature>
<evidence type="ECO:0000256" key="4">
    <source>
        <dbReference type="ARBA" id="ARBA00023136"/>
    </source>
</evidence>
<dbReference type="InterPro" id="IPR036259">
    <property type="entry name" value="MFS_trans_sf"/>
</dbReference>
<dbReference type="InterPro" id="IPR005828">
    <property type="entry name" value="MFS_sugar_transport-like"/>
</dbReference>
<dbReference type="AlphaFoldDB" id="A0A3P6UX80"/>
<accession>A0A3P6UX80</accession>
<comment type="subcellular location">
    <subcellularLocation>
        <location evidence="1">Membrane</location>
        <topology evidence="1">Multi-pass membrane protein</topology>
    </subcellularLocation>
</comment>
<name>A0A3P6UX80_CYLGO</name>
<dbReference type="SUPFAM" id="SSF103473">
    <property type="entry name" value="MFS general substrate transporter"/>
    <property type="match status" value="1"/>
</dbReference>
<feature type="transmembrane region" description="Helical" evidence="5">
    <location>
        <begin position="137"/>
        <end position="155"/>
    </location>
</feature>